<dbReference type="EMBL" id="JANTQA010000012">
    <property type="protein sequence ID" value="KAJ3449577.1"/>
    <property type="molecule type" value="Genomic_DNA"/>
</dbReference>
<feature type="transmembrane region" description="Helical" evidence="9">
    <location>
        <begin position="50"/>
        <end position="70"/>
    </location>
</feature>
<keyword evidence="6" id="KW-0325">Glycoprotein</keyword>
<comment type="caution">
    <text evidence="10">The sequence shown here is derived from an EMBL/GenBank/DDBJ whole genome shotgun (WGS) entry which is preliminary data.</text>
</comment>
<keyword evidence="5 9" id="KW-0472">Membrane</keyword>
<dbReference type="PANTHER" id="PTHR13481:SF0">
    <property type="entry name" value="SREBP REGULATING GENE PROTEIN"/>
    <property type="match status" value="1"/>
</dbReference>
<evidence type="ECO:0000256" key="4">
    <source>
        <dbReference type="ARBA" id="ARBA00023034"/>
    </source>
</evidence>
<evidence type="ECO:0000256" key="6">
    <source>
        <dbReference type="ARBA" id="ARBA00023180"/>
    </source>
</evidence>
<accession>A0AAV8A609</accession>
<evidence type="ECO:0000256" key="9">
    <source>
        <dbReference type="SAM" id="Phobius"/>
    </source>
</evidence>
<dbReference type="Proteomes" id="UP001146793">
    <property type="component" value="Unassembled WGS sequence"/>
</dbReference>
<evidence type="ECO:0000256" key="5">
    <source>
        <dbReference type="ARBA" id="ARBA00023136"/>
    </source>
</evidence>
<evidence type="ECO:0000256" key="7">
    <source>
        <dbReference type="ARBA" id="ARBA00023461"/>
    </source>
</evidence>
<sequence length="220" mass="25481">MNTNESNFPQEFNEETDQELIRNGLSEVDYSQNQKENATHLPSNKSNSCLQFLLGLVFVVLIILTFMLVIHFKTTNSLHFTNTQRVLNQIEFDQKDLETTFCSNTVQGKYFITDSRGYVCKRLDLDLTSNCCPVKTFDQDQFHQFSCYSCSQKDKCCQIYEFCVSCCMNPSNQKSQNEKNSDTTKLFEICKESCRTSSKSIGKTDLYLSNLKFCYDEKIK</sequence>
<keyword evidence="4" id="KW-0333">Golgi apparatus</keyword>
<dbReference type="GO" id="GO:0000139">
    <property type="term" value="C:Golgi membrane"/>
    <property type="evidence" value="ECO:0007669"/>
    <property type="project" value="UniProtKB-SubCell"/>
</dbReference>
<evidence type="ECO:0000256" key="8">
    <source>
        <dbReference type="ARBA" id="ARBA00023485"/>
    </source>
</evidence>
<dbReference type="PANTHER" id="PTHR13481">
    <property type="entry name" value="SREBP REGULATING GENE PROTEIN"/>
    <property type="match status" value="1"/>
</dbReference>
<dbReference type="GO" id="GO:2000640">
    <property type="term" value="P:positive regulation of SREBP signaling pathway"/>
    <property type="evidence" value="ECO:0007669"/>
    <property type="project" value="InterPro"/>
</dbReference>
<evidence type="ECO:0000256" key="3">
    <source>
        <dbReference type="ARBA" id="ARBA00022989"/>
    </source>
</evidence>
<protein>
    <recommendedName>
        <fullName evidence="8">SREBP regulating gene protein</fullName>
    </recommendedName>
</protein>
<comment type="similarity">
    <text evidence="7">Belongs to the SPRING family.</text>
</comment>
<comment type="subcellular location">
    <subcellularLocation>
        <location evidence="1">Golgi apparatus membrane</location>
        <topology evidence="1">Single-pass membrane protein</topology>
    </subcellularLocation>
</comment>
<dbReference type="AlphaFoldDB" id="A0AAV8A609"/>
<evidence type="ECO:0000313" key="10">
    <source>
        <dbReference type="EMBL" id="KAJ3449577.1"/>
    </source>
</evidence>
<dbReference type="Pfam" id="PF10218">
    <property type="entry name" value="SPRING1"/>
    <property type="match status" value="1"/>
</dbReference>
<name>A0AAV8A609_9EUKA</name>
<proteinExistence type="inferred from homology"/>
<evidence type="ECO:0000256" key="1">
    <source>
        <dbReference type="ARBA" id="ARBA00004194"/>
    </source>
</evidence>
<keyword evidence="2 9" id="KW-0812">Transmembrane</keyword>
<dbReference type="InterPro" id="IPR019352">
    <property type="entry name" value="SPRING1"/>
</dbReference>
<reference evidence="10" key="1">
    <citation type="submission" date="2022-08" db="EMBL/GenBank/DDBJ databases">
        <title>Novel sulphate-reducing endosymbionts in the free-living metamonad Anaeramoeba.</title>
        <authorList>
            <person name="Jerlstrom-Hultqvist J."/>
            <person name="Cepicka I."/>
            <person name="Gallot-Lavallee L."/>
            <person name="Salas-Leiva D."/>
            <person name="Curtis B.A."/>
            <person name="Zahonova K."/>
            <person name="Pipaliya S."/>
            <person name="Dacks J."/>
            <person name="Roger A.J."/>
        </authorList>
    </citation>
    <scope>NUCLEOTIDE SEQUENCE</scope>
    <source>
        <strain evidence="10">Busselton2</strain>
    </source>
</reference>
<keyword evidence="3 9" id="KW-1133">Transmembrane helix</keyword>
<evidence type="ECO:0000313" key="11">
    <source>
        <dbReference type="Proteomes" id="UP001146793"/>
    </source>
</evidence>
<evidence type="ECO:0000256" key="2">
    <source>
        <dbReference type="ARBA" id="ARBA00022692"/>
    </source>
</evidence>
<organism evidence="10 11">
    <name type="scientific">Anaeramoeba flamelloides</name>
    <dbReference type="NCBI Taxonomy" id="1746091"/>
    <lineage>
        <taxon>Eukaryota</taxon>
        <taxon>Metamonada</taxon>
        <taxon>Anaeramoebidae</taxon>
        <taxon>Anaeramoeba</taxon>
    </lineage>
</organism>
<gene>
    <name evidence="10" type="ORF">M0812_05730</name>
</gene>